<dbReference type="Proteomes" id="UP000807115">
    <property type="component" value="Chromosome 2"/>
</dbReference>
<evidence type="ECO:0000256" key="1">
    <source>
        <dbReference type="SAM" id="MobiDB-lite"/>
    </source>
</evidence>
<evidence type="ECO:0000313" key="3">
    <source>
        <dbReference type="Proteomes" id="UP000807115"/>
    </source>
</evidence>
<protein>
    <submittedName>
        <fullName evidence="2">Uncharacterized protein</fullName>
    </submittedName>
</protein>
<feature type="region of interest" description="Disordered" evidence="1">
    <location>
        <begin position="64"/>
        <end position="104"/>
    </location>
</feature>
<sequence length="281" mass="29847">MTTEFIFCSAYIGQQSIGTPAVIASITEFHPQCVTKAPVALWLSTSTCGAHSFTTRPRALVLSKNPGGRSAWRSESARGSNRGPVSTPPVGRGARTTHRNRCPDLSRPTAISLSCSAEWVAEPKLPKQRNTTLRSGCSSSHARHSCFSFVSPSPAATINGPTQYTGGVLMHPPSLSLSPSPMGRNSGSLRALSTRASSDANVFTKMPSGSGFRRITRIIVLYDSLAGSWSIDGMRYDAGMGGTPVTLRRVSPSSLKLGWPWPSAWVHGSCRNTATAEALVA</sequence>
<evidence type="ECO:0000313" key="2">
    <source>
        <dbReference type="EMBL" id="KAG0545341.1"/>
    </source>
</evidence>
<dbReference type="EMBL" id="CM027681">
    <property type="protein sequence ID" value="KAG0545341.1"/>
    <property type="molecule type" value="Genomic_DNA"/>
</dbReference>
<accession>A0A921RSL2</accession>
<reference evidence="2" key="1">
    <citation type="journal article" date="2019" name="BMC Genomics">
        <title>A new reference genome for Sorghum bicolor reveals high levels of sequence similarity between sweet and grain genotypes: implications for the genetics of sugar metabolism.</title>
        <authorList>
            <person name="Cooper E.A."/>
            <person name="Brenton Z.W."/>
            <person name="Flinn B.S."/>
            <person name="Jenkins J."/>
            <person name="Shu S."/>
            <person name="Flowers D."/>
            <person name="Luo F."/>
            <person name="Wang Y."/>
            <person name="Xia P."/>
            <person name="Barry K."/>
            <person name="Daum C."/>
            <person name="Lipzen A."/>
            <person name="Yoshinaga Y."/>
            <person name="Schmutz J."/>
            <person name="Saski C."/>
            <person name="Vermerris W."/>
            <person name="Kresovich S."/>
        </authorList>
    </citation>
    <scope>NUCLEOTIDE SEQUENCE</scope>
</reference>
<comment type="caution">
    <text evidence="2">The sequence shown here is derived from an EMBL/GenBank/DDBJ whole genome shotgun (WGS) entry which is preliminary data.</text>
</comment>
<name>A0A921RSL2_SORBI</name>
<gene>
    <name evidence="2" type="ORF">BDA96_02G353400</name>
</gene>
<reference evidence="2" key="2">
    <citation type="submission" date="2020-10" db="EMBL/GenBank/DDBJ databases">
        <authorList>
            <person name="Cooper E.A."/>
            <person name="Brenton Z.W."/>
            <person name="Flinn B.S."/>
            <person name="Jenkins J."/>
            <person name="Shu S."/>
            <person name="Flowers D."/>
            <person name="Luo F."/>
            <person name="Wang Y."/>
            <person name="Xia P."/>
            <person name="Barry K."/>
            <person name="Daum C."/>
            <person name="Lipzen A."/>
            <person name="Yoshinaga Y."/>
            <person name="Schmutz J."/>
            <person name="Saski C."/>
            <person name="Vermerris W."/>
            <person name="Kresovich S."/>
        </authorList>
    </citation>
    <scope>NUCLEOTIDE SEQUENCE</scope>
</reference>
<organism evidence="2 3">
    <name type="scientific">Sorghum bicolor</name>
    <name type="common">Sorghum</name>
    <name type="synonym">Sorghum vulgare</name>
    <dbReference type="NCBI Taxonomy" id="4558"/>
    <lineage>
        <taxon>Eukaryota</taxon>
        <taxon>Viridiplantae</taxon>
        <taxon>Streptophyta</taxon>
        <taxon>Embryophyta</taxon>
        <taxon>Tracheophyta</taxon>
        <taxon>Spermatophyta</taxon>
        <taxon>Magnoliopsida</taxon>
        <taxon>Liliopsida</taxon>
        <taxon>Poales</taxon>
        <taxon>Poaceae</taxon>
        <taxon>PACMAD clade</taxon>
        <taxon>Panicoideae</taxon>
        <taxon>Andropogonodae</taxon>
        <taxon>Andropogoneae</taxon>
        <taxon>Sorghinae</taxon>
        <taxon>Sorghum</taxon>
    </lineage>
</organism>
<dbReference type="AlphaFoldDB" id="A0A921RSL2"/>
<proteinExistence type="predicted"/>